<keyword evidence="6 7" id="KW-0472">Membrane</keyword>
<dbReference type="InterPro" id="IPR005828">
    <property type="entry name" value="MFS_sugar_transport-like"/>
</dbReference>
<protein>
    <recommendedName>
        <fullName evidence="8">Major facilitator superfamily (MFS) profile domain-containing protein</fullName>
    </recommendedName>
</protein>
<dbReference type="Pfam" id="PF00083">
    <property type="entry name" value="Sugar_tr"/>
    <property type="match status" value="1"/>
</dbReference>
<evidence type="ECO:0000259" key="8">
    <source>
        <dbReference type="PROSITE" id="PS50850"/>
    </source>
</evidence>
<evidence type="ECO:0000256" key="5">
    <source>
        <dbReference type="ARBA" id="ARBA00022989"/>
    </source>
</evidence>
<dbReference type="InterPro" id="IPR020846">
    <property type="entry name" value="MFS_dom"/>
</dbReference>
<proteinExistence type="inferred from homology"/>
<evidence type="ECO:0000256" key="1">
    <source>
        <dbReference type="ARBA" id="ARBA00004651"/>
    </source>
</evidence>
<dbReference type="InterPro" id="IPR036259">
    <property type="entry name" value="MFS_trans_sf"/>
</dbReference>
<comment type="subcellular location">
    <subcellularLocation>
        <location evidence="1">Cell membrane</location>
        <topology evidence="1">Multi-pass membrane protein</topology>
    </subcellularLocation>
</comment>
<organism evidence="9 10">
    <name type="scientific">Oenococcus alcoholitolerans</name>
    <dbReference type="NCBI Taxonomy" id="931074"/>
    <lineage>
        <taxon>Bacteria</taxon>
        <taxon>Bacillati</taxon>
        <taxon>Bacillota</taxon>
        <taxon>Bacilli</taxon>
        <taxon>Lactobacillales</taxon>
        <taxon>Lactobacillaceae</taxon>
        <taxon>Oenococcus</taxon>
    </lineage>
</organism>
<comment type="similarity">
    <text evidence="2">Belongs to the major facilitator superfamily. Sugar transporter (TC 2.A.1.1) family.</text>
</comment>
<feature type="domain" description="Major facilitator superfamily (MFS) profile" evidence="8">
    <location>
        <begin position="1"/>
        <end position="84"/>
    </location>
</feature>
<evidence type="ECO:0000256" key="6">
    <source>
        <dbReference type="ARBA" id="ARBA00023136"/>
    </source>
</evidence>
<evidence type="ECO:0000256" key="2">
    <source>
        <dbReference type="ARBA" id="ARBA00010992"/>
    </source>
</evidence>
<dbReference type="Gene3D" id="1.20.1250.20">
    <property type="entry name" value="MFS general substrate transporter like domains"/>
    <property type="match status" value="1"/>
</dbReference>
<keyword evidence="10" id="KW-1185">Reference proteome</keyword>
<accession>A0ABR4XS73</accession>
<comment type="caution">
    <text evidence="9">The sequence shown here is derived from an EMBL/GenBank/DDBJ whole genome shotgun (WGS) entry which is preliminary data.</text>
</comment>
<keyword evidence="5 7" id="KW-1133">Transmembrane helix</keyword>
<sequence length="94" mass="10397">MFLASHQGIVSPVTWLLLSEIFPGKVKARFMSISTAVTWITNFFISLIYPVLISLLGTALVFFIFAASNGLSILISVFVLNAKKIKKAYQKNSL</sequence>
<keyword evidence="3" id="KW-0813">Transport</keyword>
<dbReference type="PANTHER" id="PTHR48023">
    <property type="entry name" value="D-XYLOSE-PROTON SYMPORTER-LIKE 2"/>
    <property type="match status" value="1"/>
</dbReference>
<feature type="transmembrane region" description="Helical" evidence="7">
    <location>
        <begin position="59"/>
        <end position="82"/>
    </location>
</feature>
<name>A0ABR4XS73_9LACO</name>
<dbReference type="InterPro" id="IPR050820">
    <property type="entry name" value="MFS_Sugar_Transporter"/>
</dbReference>
<evidence type="ECO:0000256" key="4">
    <source>
        <dbReference type="ARBA" id="ARBA00022692"/>
    </source>
</evidence>
<dbReference type="PANTHER" id="PTHR48023:SF4">
    <property type="entry name" value="D-XYLOSE-PROTON SYMPORTER-LIKE 2"/>
    <property type="match status" value="1"/>
</dbReference>
<reference evidence="9 10" key="1">
    <citation type="journal article" date="2014" name="Antonie Van Leeuwenhoek">
        <title>Oenococcus alcoholitolerans sp. nov., a lactic acid bacteria isolated from cachaca and ethanol fermentation processes.</title>
        <authorList>
            <person name="Badotti F."/>
            <person name="Moreira A.P."/>
            <person name="Tonon L.A."/>
            <person name="de Lucena B.T."/>
            <person name="Gomes Fde C."/>
            <person name="Kruger R."/>
            <person name="Thompson C.C."/>
            <person name="de Morais M.A.Jr."/>
            <person name="Rosa C.A."/>
            <person name="Thompson F.L."/>
        </authorList>
    </citation>
    <scope>NUCLEOTIDE SEQUENCE [LARGE SCALE GENOMIC DNA]</scope>
    <source>
        <strain evidence="9 10">UFRJ-M7.2.18</strain>
    </source>
</reference>
<feature type="transmembrane region" description="Helical" evidence="7">
    <location>
        <begin position="30"/>
        <end position="53"/>
    </location>
</feature>
<gene>
    <name evidence="9" type="ORF">Q757_01685</name>
</gene>
<dbReference type="Proteomes" id="UP000030023">
    <property type="component" value="Unassembled WGS sequence"/>
</dbReference>
<evidence type="ECO:0000256" key="7">
    <source>
        <dbReference type="SAM" id="Phobius"/>
    </source>
</evidence>
<dbReference type="PROSITE" id="PS50850">
    <property type="entry name" value="MFS"/>
    <property type="match status" value="1"/>
</dbReference>
<evidence type="ECO:0000256" key="3">
    <source>
        <dbReference type="ARBA" id="ARBA00022448"/>
    </source>
</evidence>
<dbReference type="EMBL" id="AXCV01000040">
    <property type="protein sequence ID" value="KGO32327.1"/>
    <property type="molecule type" value="Genomic_DNA"/>
</dbReference>
<keyword evidence="4 7" id="KW-0812">Transmembrane</keyword>
<evidence type="ECO:0000313" key="10">
    <source>
        <dbReference type="Proteomes" id="UP000030023"/>
    </source>
</evidence>
<dbReference type="SUPFAM" id="SSF103473">
    <property type="entry name" value="MFS general substrate transporter"/>
    <property type="match status" value="1"/>
</dbReference>
<evidence type="ECO:0000313" key="9">
    <source>
        <dbReference type="EMBL" id="KGO32327.1"/>
    </source>
</evidence>